<name>A0A5B8UXI6_9SPHI</name>
<dbReference type="AlphaFoldDB" id="A0A5B8UXI6"/>
<dbReference type="RefSeq" id="WP_147031961.1">
    <property type="nucleotide sequence ID" value="NZ_CP042436.1"/>
</dbReference>
<accession>A0A5B8UXI6</accession>
<dbReference type="EMBL" id="CP042436">
    <property type="protein sequence ID" value="QEC63385.1"/>
    <property type="molecule type" value="Genomic_DNA"/>
</dbReference>
<proteinExistence type="predicted"/>
<dbReference type="PROSITE" id="PS51257">
    <property type="entry name" value="PROKAR_LIPOPROTEIN"/>
    <property type="match status" value="1"/>
</dbReference>
<gene>
    <name evidence="2" type="ORF">FRZ54_12630</name>
</gene>
<dbReference type="Proteomes" id="UP000321479">
    <property type="component" value="Chromosome"/>
</dbReference>
<evidence type="ECO:0000313" key="2">
    <source>
        <dbReference type="EMBL" id="QEC63385.1"/>
    </source>
</evidence>
<keyword evidence="1" id="KW-0732">Signal</keyword>
<dbReference type="KEGG" id="mgin:FRZ54_12630"/>
<keyword evidence="3" id="KW-1185">Reference proteome</keyword>
<evidence type="ECO:0000256" key="1">
    <source>
        <dbReference type="SAM" id="SignalP"/>
    </source>
</evidence>
<evidence type="ECO:0008006" key="4">
    <source>
        <dbReference type="Google" id="ProtNLM"/>
    </source>
</evidence>
<dbReference type="OrthoDB" id="768367at2"/>
<feature type="chain" id="PRO_5022941048" description="Lipocalin-like domain-containing protein" evidence="1">
    <location>
        <begin position="21"/>
        <end position="162"/>
    </location>
</feature>
<evidence type="ECO:0000313" key="3">
    <source>
        <dbReference type="Proteomes" id="UP000321479"/>
    </source>
</evidence>
<sequence>MKIKSSLFALLIIASFSGCLKDSKQPVSHGNDVNVSLTGSWTAASGKIVYYDATGNVAFNAIVTPNNLEFDGSSSVKETDGTGSSTPGTYNISTTGNVDYITIQEATVNDKYAIVSLQPRKLTLSETISYPDGNSLQAGENTIIYYSSVQINTYAKNDLPRN</sequence>
<reference evidence="2 3" key="1">
    <citation type="journal article" date="2017" name="Curr. Microbiol.">
        <title>Mucilaginibacter ginsenosidivorans sp. nov., Isolated from Soil of Ginseng Field.</title>
        <authorList>
            <person name="Kim M.M."/>
            <person name="Siddiqi M.Z."/>
            <person name="Im W.T."/>
        </authorList>
    </citation>
    <scope>NUCLEOTIDE SEQUENCE [LARGE SCALE GENOMIC DNA]</scope>
    <source>
        <strain evidence="2 3">Gsoil 3017</strain>
    </source>
</reference>
<protein>
    <recommendedName>
        <fullName evidence="4">Lipocalin-like domain-containing protein</fullName>
    </recommendedName>
</protein>
<organism evidence="2 3">
    <name type="scientific">Mucilaginibacter ginsenosidivorans</name>
    <dbReference type="NCBI Taxonomy" id="398053"/>
    <lineage>
        <taxon>Bacteria</taxon>
        <taxon>Pseudomonadati</taxon>
        <taxon>Bacteroidota</taxon>
        <taxon>Sphingobacteriia</taxon>
        <taxon>Sphingobacteriales</taxon>
        <taxon>Sphingobacteriaceae</taxon>
        <taxon>Mucilaginibacter</taxon>
    </lineage>
</organism>
<feature type="signal peptide" evidence="1">
    <location>
        <begin position="1"/>
        <end position="20"/>
    </location>
</feature>